<evidence type="ECO:0000259" key="4">
    <source>
        <dbReference type="PROSITE" id="PS50893"/>
    </source>
</evidence>
<evidence type="ECO:0000313" key="5">
    <source>
        <dbReference type="EMBL" id="MEN0641806.1"/>
    </source>
</evidence>
<dbReference type="PROSITE" id="PS50893">
    <property type="entry name" value="ABC_TRANSPORTER_2"/>
    <property type="match status" value="1"/>
</dbReference>
<feature type="domain" description="ABC transporter" evidence="4">
    <location>
        <begin position="5"/>
        <end position="230"/>
    </location>
</feature>
<comment type="caution">
    <text evidence="5">The sequence shown here is derived from an EMBL/GenBank/DDBJ whole genome shotgun (WGS) entry which is preliminary data.</text>
</comment>
<dbReference type="PANTHER" id="PTHR42939">
    <property type="entry name" value="ABC TRANSPORTER ATP-BINDING PROTEIN ALBC-RELATED"/>
    <property type="match status" value="1"/>
</dbReference>
<dbReference type="SMART" id="SM00382">
    <property type="entry name" value="AAA"/>
    <property type="match status" value="1"/>
</dbReference>
<organism evidence="5 6">
    <name type="scientific">Alkalicoccobacillus gibsonii</name>
    <dbReference type="NCBI Taxonomy" id="79881"/>
    <lineage>
        <taxon>Bacteria</taxon>
        <taxon>Bacillati</taxon>
        <taxon>Bacillota</taxon>
        <taxon>Bacilli</taxon>
        <taxon>Bacillales</taxon>
        <taxon>Bacillaceae</taxon>
        <taxon>Alkalicoccobacillus</taxon>
    </lineage>
</organism>
<dbReference type="InterPro" id="IPR027417">
    <property type="entry name" value="P-loop_NTPase"/>
</dbReference>
<gene>
    <name evidence="5" type="ORF">MKY91_01335</name>
</gene>
<evidence type="ECO:0000256" key="2">
    <source>
        <dbReference type="ARBA" id="ARBA00022741"/>
    </source>
</evidence>
<dbReference type="Proteomes" id="UP001418796">
    <property type="component" value="Unassembled WGS sequence"/>
</dbReference>
<dbReference type="CDD" id="cd03230">
    <property type="entry name" value="ABC_DR_subfamily_A"/>
    <property type="match status" value="1"/>
</dbReference>
<dbReference type="PANTHER" id="PTHR42939:SF3">
    <property type="entry name" value="ABC TRANSPORTER ATP-BINDING COMPONENT"/>
    <property type="match status" value="1"/>
</dbReference>
<dbReference type="InterPro" id="IPR003439">
    <property type="entry name" value="ABC_transporter-like_ATP-bd"/>
</dbReference>
<protein>
    <submittedName>
        <fullName evidence="5">ABC transporter ATP-binding protein</fullName>
    </submittedName>
</protein>
<evidence type="ECO:0000256" key="1">
    <source>
        <dbReference type="ARBA" id="ARBA00022448"/>
    </source>
</evidence>
<accession>A0ABU9VD36</accession>
<dbReference type="Gene3D" id="3.40.50.300">
    <property type="entry name" value="P-loop containing nucleotide triphosphate hydrolases"/>
    <property type="match status" value="1"/>
</dbReference>
<proteinExistence type="predicted"/>
<dbReference type="SUPFAM" id="SSF52540">
    <property type="entry name" value="P-loop containing nucleoside triphosphate hydrolases"/>
    <property type="match status" value="1"/>
</dbReference>
<keyword evidence="2" id="KW-0547">Nucleotide-binding</keyword>
<dbReference type="Pfam" id="PF00005">
    <property type="entry name" value="ABC_tran"/>
    <property type="match status" value="1"/>
</dbReference>
<dbReference type="InterPro" id="IPR003593">
    <property type="entry name" value="AAA+_ATPase"/>
</dbReference>
<dbReference type="EMBL" id="JBCITK010000001">
    <property type="protein sequence ID" value="MEN0641806.1"/>
    <property type="molecule type" value="Genomic_DNA"/>
</dbReference>
<evidence type="ECO:0000256" key="3">
    <source>
        <dbReference type="ARBA" id="ARBA00022840"/>
    </source>
</evidence>
<reference evidence="5 6" key="1">
    <citation type="submission" date="2024-03" db="EMBL/GenBank/DDBJ databases">
        <title>Bacilli Hybrid Assemblies.</title>
        <authorList>
            <person name="Kovac J."/>
        </authorList>
    </citation>
    <scope>NUCLEOTIDE SEQUENCE [LARGE SCALE GENOMIC DNA]</scope>
    <source>
        <strain evidence="5 6">FSL R7-0666</strain>
    </source>
</reference>
<dbReference type="InterPro" id="IPR051782">
    <property type="entry name" value="ABC_Transporter_VariousFunc"/>
</dbReference>
<sequence length="285" mass="32419">MEDAVRLQHVNKTYKDFAISDLSFTVKKGYVTGFIGPNGAGKTTIIKLMLNLINQDSGIIQVFGEDYTTNINEKKQRIGFIYADHHLYQHLTIKKMKKVIAQFYKKWDDTLFDSYVNRLQLPWDKKIVNLSKGMGTKLSIAIALSHHAELLILDEPTSGLDPISRREILDLLAEVMQDEEKTIFFSTHITSDLEQIADYITFIHEGKLLLSDNKESITEQYGLVRGPVDLLDDDIRTLFVNVRETAIGFEGLTNQAALIRRLMGDHVVIERASLEDIMVYTIGNP</sequence>
<keyword evidence="3 5" id="KW-0067">ATP-binding</keyword>
<dbReference type="GO" id="GO:0005524">
    <property type="term" value="F:ATP binding"/>
    <property type="evidence" value="ECO:0007669"/>
    <property type="project" value="UniProtKB-KW"/>
</dbReference>
<dbReference type="RefSeq" id="WP_343128992.1">
    <property type="nucleotide sequence ID" value="NZ_JBCITK010000001.1"/>
</dbReference>
<evidence type="ECO:0000313" key="6">
    <source>
        <dbReference type="Proteomes" id="UP001418796"/>
    </source>
</evidence>
<keyword evidence="6" id="KW-1185">Reference proteome</keyword>
<keyword evidence="1" id="KW-0813">Transport</keyword>
<name>A0ABU9VD36_9BACI</name>